<evidence type="ECO:0000313" key="3">
    <source>
        <dbReference type="Proteomes" id="UP000028045"/>
    </source>
</evidence>
<feature type="compositionally biased region" description="Polar residues" evidence="1">
    <location>
        <begin position="44"/>
        <end position="56"/>
    </location>
</feature>
<feature type="region of interest" description="Disordered" evidence="1">
    <location>
        <begin position="457"/>
        <end position="513"/>
    </location>
</feature>
<sequence>MAKFTFSVPGRKKRTPEVQVTEPMTKAHKILGASPLNIDIPRSRGSSTDISNDFAGSSLPTSYDDSQWGSSGALGKAKVVAEPWADESGILPPNFRFDYVDDGLDDAGSSTVLRNKQSSSTIKSFYDKSKMPLSISQQTSSSAMAKGLPPKLHRMLDMDNNHNLARAKKPARLDFSGLMSASRGMMKPTTSHSDSSRSATSPSVLSSVSPGSARIGARLRKRPSRDSPLSPSAESMKLNQGARRPGNRLGELPGLYEHYEKMSFRQVLDETLEEDDVSNVEPLVVDEMSHSSGQVLLQPVAYKEPPAPATSQHLEPPAPPRVPSLDSSPLSDCAASISSGHTRTSKASLATRSFPDSDLQETSILLLSSDSEDDEYLEPATKSPKSFSKRRGSGMAESFASSETGGHTTSTTSGFPDRRQSRSTKRTSFAVSSTYLTIPSGRSSYAGYYESGTTLTSTPDLPLQSSPSAASSHSSSPLHSAATRQSQLDPSVREAPAIAASPAQRPLKTMPPPKLESGLNQIINDALLPMHHEGDATPDQPTPPLSPSSVDFYIRSAHSSVDGAGGHNRFMAVTQQEEMLLAALRQKRQTMRAPKPEPGLVDGWDSLQKHNSNGSQVTITEKMEASDFDFPLPPSFSSVSLPSSVESVGMTALPARQTSRAKPNAMPAKPNDAAEPIHTDGIHSPLPIRPSSWQAVLDDIDTADTDQSSPCSEISEYASLAGGAVVPTIQIAGALDYSSRENPGLERLSAMSSSLPATGNPLSLRRISTGLGQGSFDNLLRPSRKSMSLVSEYDDDFEEPGVPRPDSPISPISPGAFPSPPTMTELHKKMARLSAVGPARLGAAPDWWQERK</sequence>
<feature type="compositionally biased region" description="Low complexity" evidence="1">
    <location>
        <begin position="401"/>
        <end position="414"/>
    </location>
</feature>
<feature type="region of interest" description="Disordered" evidence="1">
    <location>
        <begin position="793"/>
        <end position="823"/>
    </location>
</feature>
<feature type="compositionally biased region" description="Low complexity" evidence="1">
    <location>
        <begin position="189"/>
        <end position="214"/>
    </location>
</feature>
<dbReference type="HOGENOM" id="CLU_009274_0_0_1"/>
<feature type="compositionally biased region" description="Low complexity" evidence="1">
    <location>
        <begin position="461"/>
        <end position="482"/>
    </location>
</feature>
<keyword evidence="3" id="KW-1185">Reference proteome</keyword>
<feature type="region of interest" description="Disordered" evidence="1">
    <location>
        <begin position="182"/>
        <end position="252"/>
    </location>
</feature>
<dbReference type="Proteomes" id="UP000028045">
    <property type="component" value="Unassembled WGS sequence"/>
</dbReference>
<reference evidence="2 3" key="1">
    <citation type="journal article" date="2014" name="BMC Genomics">
        <title>Comparative genome sequencing reveals chemotype-specific gene clusters in the toxigenic black mold Stachybotrys.</title>
        <authorList>
            <person name="Semeiks J."/>
            <person name="Borek D."/>
            <person name="Otwinowski Z."/>
            <person name="Grishin N.V."/>
        </authorList>
    </citation>
    <scope>NUCLEOTIDE SEQUENCE [LARGE SCALE GENOMIC DNA]</scope>
    <source>
        <strain evidence="3">CBS 109288 / IBT 7711</strain>
    </source>
</reference>
<accession>A0A084AZM2</accession>
<protein>
    <submittedName>
        <fullName evidence="2">Uncharacterized protein</fullName>
    </submittedName>
</protein>
<feature type="region of interest" description="Disordered" evidence="1">
    <location>
        <begin position="370"/>
        <end position="429"/>
    </location>
</feature>
<proteinExistence type="predicted"/>
<gene>
    <name evidence="2" type="ORF">S7711_03246</name>
</gene>
<evidence type="ECO:0000313" key="2">
    <source>
        <dbReference type="EMBL" id="KEY70751.1"/>
    </source>
</evidence>
<feature type="region of interest" description="Disordered" evidence="1">
    <location>
        <begin position="1"/>
        <end position="20"/>
    </location>
</feature>
<feature type="region of interest" description="Disordered" evidence="1">
    <location>
        <begin position="305"/>
        <end position="354"/>
    </location>
</feature>
<dbReference type="OrthoDB" id="5244050at2759"/>
<feature type="region of interest" description="Disordered" evidence="1">
    <location>
        <begin position="37"/>
        <end position="56"/>
    </location>
</feature>
<dbReference type="AlphaFoldDB" id="A0A084AZM2"/>
<name>A0A084AZM2_STACB</name>
<evidence type="ECO:0000256" key="1">
    <source>
        <dbReference type="SAM" id="MobiDB-lite"/>
    </source>
</evidence>
<organism evidence="2 3">
    <name type="scientific">Stachybotrys chartarum (strain CBS 109288 / IBT 7711)</name>
    <name type="common">Toxic black mold</name>
    <name type="synonym">Stilbospora chartarum</name>
    <dbReference type="NCBI Taxonomy" id="1280523"/>
    <lineage>
        <taxon>Eukaryota</taxon>
        <taxon>Fungi</taxon>
        <taxon>Dikarya</taxon>
        <taxon>Ascomycota</taxon>
        <taxon>Pezizomycotina</taxon>
        <taxon>Sordariomycetes</taxon>
        <taxon>Hypocreomycetidae</taxon>
        <taxon>Hypocreales</taxon>
        <taxon>Stachybotryaceae</taxon>
        <taxon>Stachybotrys</taxon>
    </lineage>
</organism>
<feature type="compositionally biased region" description="Polar residues" evidence="1">
    <location>
        <begin position="325"/>
        <end position="351"/>
    </location>
</feature>
<dbReference type="EMBL" id="KL648424">
    <property type="protein sequence ID" value="KEY70751.1"/>
    <property type="molecule type" value="Genomic_DNA"/>
</dbReference>